<keyword evidence="4" id="KW-1185">Reference proteome</keyword>
<gene>
    <name evidence="3" type="ORF">H9L14_00855</name>
</gene>
<organism evidence="3 4">
    <name type="scientific">Sphingomonas sediminicola</name>
    <dbReference type="NCBI Taxonomy" id="386874"/>
    <lineage>
        <taxon>Bacteria</taxon>
        <taxon>Pseudomonadati</taxon>
        <taxon>Pseudomonadota</taxon>
        <taxon>Alphaproteobacteria</taxon>
        <taxon>Sphingomonadales</taxon>
        <taxon>Sphingomonadaceae</taxon>
        <taxon>Sphingomonas</taxon>
    </lineage>
</organism>
<dbReference type="EMBL" id="CP060782">
    <property type="protein sequence ID" value="QNP45895.1"/>
    <property type="molecule type" value="Genomic_DNA"/>
</dbReference>
<reference evidence="3 4" key="1">
    <citation type="submission" date="2020-08" db="EMBL/GenBank/DDBJ databases">
        <title>Genome sequence of Sphingomonas sediminicola KACC 15039T.</title>
        <authorList>
            <person name="Hyun D.-W."/>
            <person name="Bae J.-W."/>
        </authorList>
    </citation>
    <scope>NUCLEOTIDE SEQUENCE [LARGE SCALE GENOMIC DNA]</scope>
    <source>
        <strain evidence="3 4">KACC 15039</strain>
    </source>
</reference>
<dbReference type="PRINTS" id="PR00608">
    <property type="entry name" value="CYTCHROMECII"/>
</dbReference>
<dbReference type="InterPro" id="IPR015984">
    <property type="entry name" value="Cyt_c_prime_subgr"/>
</dbReference>
<feature type="signal peptide" evidence="2">
    <location>
        <begin position="1"/>
        <end position="21"/>
    </location>
</feature>
<dbReference type="Pfam" id="PF01322">
    <property type="entry name" value="Cytochrom_C_2"/>
    <property type="match status" value="1"/>
</dbReference>
<accession>A0ABX6T7X4</accession>
<dbReference type="Gene3D" id="1.20.120.10">
    <property type="entry name" value="Cytochrome c/b562"/>
    <property type="match status" value="1"/>
</dbReference>
<evidence type="ECO:0000313" key="3">
    <source>
        <dbReference type="EMBL" id="QNP45895.1"/>
    </source>
</evidence>
<dbReference type="InterPro" id="IPR010980">
    <property type="entry name" value="Cyt_c/b562"/>
</dbReference>
<dbReference type="PROSITE" id="PS51009">
    <property type="entry name" value="CYTCII"/>
    <property type="match status" value="1"/>
</dbReference>
<feature type="chain" id="PRO_5045383593" evidence="2">
    <location>
        <begin position="22"/>
        <end position="182"/>
    </location>
</feature>
<dbReference type="InterPro" id="IPR002321">
    <property type="entry name" value="Cyt_c_II"/>
</dbReference>
<dbReference type="RefSeq" id="WP_187708848.1">
    <property type="nucleotide sequence ID" value="NZ_CP060782.1"/>
</dbReference>
<evidence type="ECO:0000313" key="4">
    <source>
        <dbReference type="Proteomes" id="UP000516105"/>
    </source>
</evidence>
<dbReference type="SUPFAM" id="SSF47175">
    <property type="entry name" value="Cytochromes"/>
    <property type="match status" value="1"/>
</dbReference>
<keyword evidence="2" id="KW-0732">Signal</keyword>
<sequence>MRIAVLTALASVSLVACGQNATSTNNEVAENSANSVEATESAATPAPAPATKEEAMKVMHERHEGMEQIGKSTKTIKRALDSSSPDMAEIQKAAATIAELAAKSPNWFPQGTGPELGKTGAKPEIWQNYPDFVAKDREFGRAAQTFDAVARSGDLSQIKAGFADLGKTCKACHDKYRSDMHH</sequence>
<protein>
    <submittedName>
        <fullName evidence="3">Cytochrome c</fullName>
    </submittedName>
</protein>
<name>A0ABX6T7X4_9SPHN</name>
<dbReference type="PROSITE" id="PS51257">
    <property type="entry name" value="PROKAR_LIPOPROTEIN"/>
    <property type="match status" value="1"/>
</dbReference>
<dbReference type="Proteomes" id="UP000516105">
    <property type="component" value="Chromosome"/>
</dbReference>
<evidence type="ECO:0000256" key="2">
    <source>
        <dbReference type="SAM" id="SignalP"/>
    </source>
</evidence>
<feature type="region of interest" description="Disordered" evidence="1">
    <location>
        <begin position="23"/>
        <end position="51"/>
    </location>
</feature>
<feature type="compositionally biased region" description="Polar residues" evidence="1">
    <location>
        <begin position="23"/>
        <end position="36"/>
    </location>
</feature>
<evidence type="ECO:0000256" key="1">
    <source>
        <dbReference type="SAM" id="MobiDB-lite"/>
    </source>
</evidence>
<proteinExistence type="predicted"/>